<name>A0A9D1SXR6_9FIRM</name>
<evidence type="ECO:0000313" key="1">
    <source>
        <dbReference type="EMBL" id="HIU99965.1"/>
    </source>
</evidence>
<dbReference type="GO" id="GO:0032955">
    <property type="term" value="P:regulation of division septum assembly"/>
    <property type="evidence" value="ECO:0007669"/>
    <property type="project" value="InterPro"/>
</dbReference>
<organism evidence="1 2">
    <name type="scientific">Candidatus Stercoripulliclostridium merdipullorum</name>
    <dbReference type="NCBI Taxonomy" id="2840952"/>
    <lineage>
        <taxon>Bacteria</taxon>
        <taxon>Bacillati</taxon>
        <taxon>Bacillota</taxon>
        <taxon>Clostridia</taxon>
        <taxon>Eubacteriales</taxon>
        <taxon>Candidatus Stercoripulliclostridium</taxon>
    </lineage>
</organism>
<reference evidence="1" key="2">
    <citation type="journal article" date="2021" name="PeerJ">
        <title>Extensive microbial diversity within the chicken gut microbiome revealed by metagenomics and culture.</title>
        <authorList>
            <person name="Gilroy R."/>
            <person name="Ravi A."/>
            <person name="Getino M."/>
            <person name="Pursley I."/>
            <person name="Horton D.L."/>
            <person name="Alikhan N.F."/>
            <person name="Baker D."/>
            <person name="Gharbi K."/>
            <person name="Hall N."/>
            <person name="Watson M."/>
            <person name="Adriaenssens E.M."/>
            <person name="Foster-Nyarko E."/>
            <person name="Jarju S."/>
            <person name="Secka A."/>
            <person name="Antonio M."/>
            <person name="Oren A."/>
            <person name="Chaudhuri R.R."/>
            <person name="La Ragione R."/>
            <person name="Hildebrand F."/>
            <person name="Pallen M.J."/>
        </authorList>
    </citation>
    <scope>NUCLEOTIDE SEQUENCE</scope>
    <source>
        <strain evidence="1">23406</strain>
    </source>
</reference>
<dbReference type="AlphaFoldDB" id="A0A9D1SXR6"/>
<dbReference type="Pfam" id="PF03776">
    <property type="entry name" value="MinE"/>
    <property type="match status" value="1"/>
</dbReference>
<dbReference type="EMBL" id="DVOH01000017">
    <property type="protein sequence ID" value="HIU99965.1"/>
    <property type="molecule type" value="Genomic_DNA"/>
</dbReference>
<evidence type="ECO:0000313" key="2">
    <source>
        <dbReference type="Proteomes" id="UP000886891"/>
    </source>
</evidence>
<accession>A0A9D1SXR6</accession>
<comment type="caution">
    <text evidence="1">The sequence shown here is derived from an EMBL/GenBank/DDBJ whole genome shotgun (WGS) entry which is preliminary data.</text>
</comment>
<proteinExistence type="predicted"/>
<protein>
    <submittedName>
        <fullName evidence="1">Cell division topological specificity factor MinE</fullName>
    </submittedName>
</protein>
<keyword evidence="1" id="KW-0131">Cell cycle</keyword>
<reference evidence="1" key="1">
    <citation type="submission" date="2020-10" db="EMBL/GenBank/DDBJ databases">
        <authorList>
            <person name="Gilroy R."/>
        </authorList>
    </citation>
    <scope>NUCLEOTIDE SEQUENCE</scope>
    <source>
        <strain evidence="1">23406</strain>
    </source>
</reference>
<dbReference type="GO" id="GO:0051301">
    <property type="term" value="P:cell division"/>
    <property type="evidence" value="ECO:0007669"/>
    <property type="project" value="UniProtKB-KW"/>
</dbReference>
<keyword evidence="1" id="KW-0132">Cell division</keyword>
<gene>
    <name evidence="1" type="ORF">IAB14_02485</name>
</gene>
<dbReference type="InterPro" id="IPR005527">
    <property type="entry name" value="MinE"/>
</dbReference>
<dbReference type="Proteomes" id="UP000886891">
    <property type="component" value="Unassembled WGS sequence"/>
</dbReference>
<sequence>MEHKGKEAVMRLKRVLLTDKEQIPSGLTASLRSDLVELLGTYFDVEPEKLGLEIGLDVNGRYTVEISLMTDRVKHLRSV</sequence>